<keyword evidence="3" id="KW-1185">Reference proteome</keyword>
<gene>
    <name evidence="4" type="primary">LOC115756785</name>
</gene>
<evidence type="ECO:0000313" key="4">
    <source>
        <dbReference type="RefSeq" id="XP_030552558.2"/>
    </source>
</evidence>
<dbReference type="PANTHER" id="PTHR31301">
    <property type="entry name" value="LOB DOMAIN-CONTAINING PROTEIN 4-RELATED"/>
    <property type="match status" value="1"/>
</dbReference>
<dbReference type="Proteomes" id="UP000827889">
    <property type="component" value="Chromosome 4"/>
</dbReference>
<accession>A0A8B8R1T2</accession>
<sequence>MPAAAAAAKPDLRACAACRHQRRKCRPDCQWAEFFPAALPQTFANARALYGLRNMNELTRHLPPEPRRIAMETIIFESNMRAFDRVGGCYRVIRDLAAAVQLVECELRRAQQLLAMLRGSELGVGSNVENCNLGLPQRSSQDQEVSLRHYFIADDLGASTSSCRVDEPPGANPLPGHVCRSDQPLNFLDEQISSGTVPVMDGASSTYINQLELDPSSIASQLCPPGNKSLKTVECTNSWLLAGVYPRDQPSNFLKLKSLDKINRQSRPIVARDELDGR</sequence>
<evidence type="ECO:0000259" key="2">
    <source>
        <dbReference type="PROSITE" id="PS50891"/>
    </source>
</evidence>
<dbReference type="PANTHER" id="PTHR31301:SF186">
    <property type="entry name" value="OS09G0364100 PROTEIN"/>
    <property type="match status" value="1"/>
</dbReference>
<dbReference type="AlphaFoldDB" id="A0A8B8R1T2"/>
<dbReference type="KEGG" id="rarg:115756785"/>
<feature type="domain" description="LOB" evidence="2">
    <location>
        <begin position="13"/>
        <end position="114"/>
    </location>
</feature>
<dbReference type="GeneID" id="115756785"/>
<dbReference type="InterPro" id="IPR004883">
    <property type="entry name" value="LOB"/>
</dbReference>
<evidence type="ECO:0000313" key="3">
    <source>
        <dbReference type="Proteomes" id="UP000827889"/>
    </source>
</evidence>
<proteinExistence type="inferred from homology"/>
<evidence type="ECO:0000256" key="1">
    <source>
        <dbReference type="ARBA" id="ARBA00005474"/>
    </source>
</evidence>
<reference evidence="4" key="1">
    <citation type="submission" date="2025-08" db="UniProtKB">
        <authorList>
            <consortium name="RefSeq"/>
        </authorList>
    </citation>
    <scope>IDENTIFICATION</scope>
    <source>
        <tissue evidence="4">Leaf</tissue>
    </source>
</reference>
<name>A0A8B8R1T2_9MYRT</name>
<dbReference type="PROSITE" id="PS50891">
    <property type="entry name" value="LOB"/>
    <property type="match status" value="1"/>
</dbReference>
<comment type="similarity">
    <text evidence="1">Belongs to the LOB domain-containing protein family.</text>
</comment>
<protein>
    <submittedName>
        <fullName evidence="4">LOB domain-containing protein 4-like</fullName>
    </submittedName>
</protein>
<dbReference type="Pfam" id="PF03195">
    <property type="entry name" value="LOB"/>
    <property type="match status" value="1"/>
</dbReference>
<organism evidence="3 4">
    <name type="scientific">Rhodamnia argentea</name>
    <dbReference type="NCBI Taxonomy" id="178133"/>
    <lineage>
        <taxon>Eukaryota</taxon>
        <taxon>Viridiplantae</taxon>
        <taxon>Streptophyta</taxon>
        <taxon>Embryophyta</taxon>
        <taxon>Tracheophyta</taxon>
        <taxon>Spermatophyta</taxon>
        <taxon>Magnoliopsida</taxon>
        <taxon>eudicotyledons</taxon>
        <taxon>Gunneridae</taxon>
        <taxon>Pentapetalae</taxon>
        <taxon>rosids</taxon>
        <taxon>malvids</taxon>
        <taxon>Myrtales</taxon>
        <taxon>Myrtaceae</taxon>
        <taxon>Myrtoideae</taxon>
        <taxon>Myrteae</taxon>
        <taxon>Australasian group</taxon>
        <taxon>Rhodamnia</taxon>
    </lineage>
</organism>
<dbReference type="RefSeq" id="XP_030552558.2">
    <property type="nucleotide sequence ID" value="XM_030696698.2"/>
</dbReference>